<feature type="transmembrane region" description="Helical" evidence="1">
    <location>
        <begin position="196"/>
        <end position="220"/>
    </location>
</feature>
<dbReference type="Gene3D" id="1.10.3730.20">
    <property type="match status" value="1"/>
</dbReference>
<dbReference type="SUPFAM" id="SSF103481">
    <property type="entry name" value="Multidrug resistance efflux transporter EmrE"/>
    <property type="match status" value="2"/>
</dbReference>
<feature type="transmembrane region" description="Helical" evidence="1">
    <location>
        <begin position="76"/>
        <end position="98"/>
    </location>
</feature>
<dbReference type="Pfam" id="PF00892">
    <property type="entry name" value="EamA"/>
    <property type="match status" value="2"/>
</dbReference>
<feature type="transmembrane region" description="Helical" evidence="1">
    <location>
        <begin position="284"/>
        <end position="302"/>
    </location>
</feature>
<sequence length="320" mass="35022">MACDDVIESLFYKQRGLYFALLSGFLFASQGLGANLLSAENISPWFMCFMYNVLNAFAIPWINWREAEQFTGKETILLFAAGLFDIGNFAFALMAYSYTTLGNASAILLSKPLWCALCAAVFLGESFSILDAILIALDLLGVVLVSRPPFIFGSEVNESTATNFLGSVCALLGAFSGGGQFVTIRSLTVRKSFDRYLLFLVKCTIGFPFFAVMVCVHHTGYETMRTVDQWSYLALASFSGIAASLFTYMALESRDAKTVSLLATVQVIVAYLLQSFIVQSKVDLLTIVGAILITVSPVAYIIKSVMIERCTSTNMNSPEI</sequence>
<dbReference type="PANTHER" id="PTHR22911">
    <property type="entry name" value="ACYL-MALONYL CONDENSING ENZYME-RELATED"/>
    <property type="match status" value="1"/>
</dbReference>
<feature type="domain" description="EamA" evidence="2">
    <location>
        <begin position="15"/>
        <end position="146"/>
    </location>
</feature>
<dbReference type="EMBL" id="MRZV01001738">
    <property type="protein sequence ID" value="PIK36122.1"/>
    <property type="molecule type" value="Genomic_DNA"/>
</dbReference>
<comment type="caution">
    <text evidence="3">The sequence shown here is derived from an EMBL/GenBank/DDBJ whole genome shotgun (WGS) entry which is preliminary data.</text>
</comment>
<dbReference type="AlphaFoldDB" id="A0A2G8JK47"/>
<evidence type="ECO:0000259" key="2">
    <source>
        <dbReference type="Pfam" id="PF00892"/>
    </source>
</evidence>
<keyword evidence="1" id="KW-0472">Membrane</keyword>
<feature type="transmembrane region" description="Helical" evidence="1">
    <location>
        <begin position="232"/>
        <end position="251"/>
    </location>
</feature>
<name>A0A2G8JK47_STIJA</name>
<dbReference type="Proteomes" id="UP000230750">
    <property type="component" value="Unassembled WGS sequence"/>
</dbReference>
<proteinExistence type="predicted"/>
<dbReference type="InterPro" id="IPR000620">
    <property type="entry name" value="EamA_dom"/>
</dbReference>
<dbReference type="OrthoDB" id="306876at2759"/>
<accession>A0A2G8JK47</accession>
<feature type="transmembrane region" description="Helical" evidence="1">
    <location>
        <begin position="17"/>
        <end position="36"/>
    </location>
</feature>
<organism evidence="3 4">
    <name type="scientific">Stichopus japonicus</name>
    <name type="common">Sea cucumber</name>
    <dbReference type="NCBI Taxonomy" id="307972"/>
    <lineage>
        <taxon>Eukaryota</taxon>
        <taxon>Metazoa</taxon>
        <taxon>Echinodermata</taxon>
        <taxon>Eleutherozoa</taxon>
        <taxon>Echinozoa</taxon>
        <taxon>Holothuroidea</taxon>
        <taxon>Aspidochirotacea</taxon>
        <taxon>Aspidochirotida</taxon>
        <taxon>Stichopodidae</taxon>
        <taxon>Apostichopus</taxon>
    </lineage>
</organism>
<dbReference type="InterPro" id="IPR037185">
    <property type="entry name" value="EmrE-like"/>
</dbReference>
<keyword evidence="1" id="KW-1133">Transmembrane helix</keyword>
<protein>
    <submittedName>
        <fullName evidence="3">Putative solute carrier family 35 member G1-like</fullName>
    </submittedName>
</protein>
<evidence type="ECO:0000256" key="1">
    <source>
        <dbReference type="SAM" id="Phobius"/>
    </source>
</evidence>
<reference evidence="3 4" key="1">
    <citation type="journal article" date="2017" name="PLoS Biol.">
        <title>The sea cucumber genome provides insights into morphological evolution and visceral regeneration.</title>
        <authorList>
            <person name="Zhang X."/>
            <person name="Sun L."/>
            <person name="Yuan J."/>
            <person name="Sun Y."/>
            <person name="Gao Y."/>
            <person name="Zhang L."/>
            <person name="Li S."/>
            <person name="Dai H."/>
            <person name="Hamel J.F."/>
            <person name="Liu C."/>
            <person name="Yu Y."/>
            <person name="Liu S."/>
            <person name="Lin W."/>
            <person name="Guo K."/>
            <person name="Jin S."/>
            <person name="Xu P."/>
            <person name="Storey K.B."/>
            <person name="Huan P."/>
            <person name="Zhang T."/>
            <person name="Zhou Y."/>
            <person name="Zhang J."/>
            <person name="Lin C."/>
            <person name="Li X."/>
            <person name="Xing L."/>
            <person name="Huo D."/>
            <person name="Sun M."/>
            <person name="Wang L."/>
            <person name="Mercier A."/>
            <person name="Li F."/>
            <person name="Yang H."/>
            <person name="Xiang J."/>
        </authorList>
    </citation>
    <scope>NUCLEOTIDE SEQUENCE [LARGE SCALE GENOMIC DNA]</scope>
    <source>
        <strain evidence="3">Shaxun</strain>
        <tissue evidence="3">Muscle</tissue>
    </source>
</reference>
<keyword evidence="1" id="KW-0812">Transmembrane</keyword>
<feature type="transmembrane region" description="Helical" evidence="1">
    <location>
        <begin position="130"/>
        <end position="152"/>
    </location>
</feature>
<feature type="transmembrane region" description="Helical" evidence="1">
    <location>
        <begin position="164"/>
        <end position="184"/>
    </location>
</feature>
<feature type="transmembrane region" description="Helical" evidence="1">
    <location>
        <begin position="42"/>
        <end position="64"/>
    </location>
</feature>
<feature type="transmembrane region" description="Helical" evidence="1">
    <location>
        <begin position="258"/>
        <end position="278"/>
    </location>
</feature>
<evidence type="ECO:0000313" key="4">
    <source>
        <dbReference type="Proteomes" id="UP000230750"/>
    </source>
</evidence>
<feature type="domain" description="EamA" evidence="2">
    <location>
        <begin position="166"/>
        <end position="296"/>
    </location>
</feature>
<gene>
    <name evidence="3" type="ORF">BSL78_27043</name>
</gene>
<evidence type="ECO:0000313" key="3">
    <source>
        <dbReference type="EMBL" id="PIK36122.1"/>
    </source>
</evidence>
<feature type="transmembrane region" description="Helical" evidence="1">
    <location>
        <begin position="104"/>
        <end position="123"/>
    </location>
</feature>
<keyword evidence="4" id="KW-1185">Reference proteome</keyword>
<dbReference type="GO" id="GO:0016020">
    <property type="term" value="C:membrane"/>
    <property type="evidence" value="ECO:0007669"/>
    <property type="project" value="InterPro"/>
</dbReference>
<dbReference type="STRING" id="307972.A0A2G8JK47"/>